<keyword evidence="16" id="KW-1185">Reference proteome</keyword>
<organism evidence="15 16">
    <name type="scientific">Lithospermum erythrorhizon</name>
    <name type="common">Purple gromwell</name>
    <name type="synonym">Lithospermum officinale var. erythrorhizon</name>
    <dbReference type="NCBI Taxonomy" id="34254"/>
    <lineage>
        <taxon>Eukaryota</taxon>
        <taxon>Viridiplantae</taxon>
        <taxon>Streptophyta</taxon>
        <taxon>Embryophyta</taxon>
        <taxon>Tracheophyta</taxon>
        <taxon>Spermatophyta</taxon>
        <taxon>Magnoliopsida</taxon>
        <taxon>eudicotyledons</taxon>
        <taxon>Gunneridae</taxon>
        <taxon>Pentapetalae</taxon>
        <taxon>asterids</taxon>
        <taxon>lamiids</taxon>
        <taxon>Boraginales</taxon>
        <taxon>Boraginaceae</taxon>
        <taxon>Boraginoideae</taxon>
        <taxon>Lithospermeae</taxon>
        <taxon>Lithospermum</taxon>
    </lineage>
</organism>
<dbReference type="InterPro" id="IPR045279">
    <property type="entry name" value="ARR-like"/>
</dbReference>
<feature type="domain" description="HTH myb-type" evidence="14">
    <location>
        <begin position="223"/>
        <end position="285"/>
    </location>
</feature>
<name>A0AAV3S0Z5_LITER</name>
<feature type="region of interest" description="Disordered" evidence="12">
    <location>
        <begin position="166"/>
        <end position="223"/>
    </location>
</feature>
<dbReference type="InterPro" id="IPR017053">
    <property type="entry name" value="Response_reg_B-typ_pln"/>
</dbReference>
<feature type="region of interest" description="Disordered" evidence="12">
    <location>
        <begin position="684"/>
        <end position="706"/>
    </location>
</feature>
<dbReference type="GO" id="GO:0000160">
    <property type="term" value="P:phosphorelay signal transduction system"/>
    <property type="evidence" value="ECO:0007669"/>
    <property type="project" value="UniProtKB-KW"/>
</dbReference>
<dbReference type="PIRSF" id="PIRSF036392">
    <property type="entry name" value="RR_ARR_type-B"/>
    <property type="match status" value="1"/>
</dbReference>
<keyword evidence="8" id="KW-0010">Activator</keyword>
<dbReference type="Proteomes" id="UP001454036">
    <property type="component" value="Unassembled WGS sequence"/>
</dbReference>
<keyword evidence="6" id="KW-0805">Transcription regulation</keyword>
<evidence type="ECO:0000259" key="14">
    <source>
        <dbReference type="PROSITE" id="PS51294"/>
    </source>
</evidence>
<evidence type="ECO:0000256" key="6">
    <source>
        <dbReference type="ARBA" id="ARBA00023015"/>
    </source>
</evidence>
<keyword evidence="4" id="KW-0932">Cytokinin signaling pathway</keyword>
<dbReference type="Gene3D" id="1.10.10.60">
    <property type="entry name" value="Homeodomain-like"/>
    <property type="match status" value="1"/>
</dbReference>
<evidence type="ECO:0000256" key="10">
    <source>
        <dbReference type="ARBA" id="ARBA00023242"/>
    </source>
</evidence>
<dbReference type="GO" id="GO:0003677">
    <property type="term" value="F:DNA binding"/>
    <property type="evidence" value="ECO:0007669"/>
    <property type="project" value="UniProtKB-KW"/>
</dbReference>
<evidence type="ECO:0000256" key="2">
    <source>
        <dbReference type="ARBA" id="ARBA00006015"/>
    </source>
</evidence>
<dbReference type="InterPro" id="IPR006447">
    <property type="entry name" value="Myb_dom_plants"/>
</dbReference>
<dbReference type="InterPro" id="IPR011006">
    <property type="entry name" value="CheY-like_superfamily"/>
</dbReference>
<comment type="similarity">
    <text evidence="2">Belongs to the ARR family. Type-B subfamily.</text>
</comment>
<evidence type="ECO:0000313" key="16">
    <source>
        <dbReference type="Proteomes" id="UP001454036"/>
    </source>
</evidence>
<evidence type="ECO:0000256" key="3">
    <source>
        <dbReference type="ARBA" id="ARBA00022553"/>
    </source>
</evidence>
<comment type="caution">
    <text evidence="15">The sequence shown here is derived from an EMBL/GenBank/DDBJ whole genome shotgun (WGS) entry which is preliminary data.</text>
</comment>
<dbReference type="CDD" id="cd17584">
    <property type="entry name" value="REC_typeB_ARR-like"/>
    <property type="match status" value="1"/>
</dbReference>
<dbReference type="EMBL" id="BAABME010014121">
    <property type="protein sequence ID" value="GAA0186869.1"/>
    <property type="molecule type" value="Genomic_DNA"/>
</dbReference>
<dbReference type="Pfam" id="PF00249">
    <property type="entry name" value="Myb_DNA-binding"/>
    <property type="match status" value="1"/>
</dbReference>
<dbReference type="FunFam" id="3.40.50.2300:FF:000408">
    <property type="entry name" value="Two-component response regulator"/>
    <property type="match status" value="1"/>
</dbReference>
<evidence type="ECO:0000256" key="1">
    <source>
        <dbReference type="ARBA" id="ARBA00004123"/>
    </source>
</evidence>
<feature type="modified residue" description="4-aspartylphosphate" evidence="11">
    <location>
        <position position="95"/>
    </location>
</feature>
<dbReference type="PANTHER" id="PTHR43874:SF67">
    <property type="entry name" value="TWO-COMPONENT RESPONSE REGULATOR ARR2"/>
    <property type="match status" value="1"/>
</dbReference>
<keyword evidence="9" id="KW-0804">Transcription</keyword>
<comment type="subcellular location">
    <subcellularLocation>
        <location evidence="1">Nucleus</location>
    </subcellularLocation>
</comment>
<dbReference type="PROSITE" id="PS50110">
    <property type="entry name" value="RESPONSE_REGULATORY"/>
    <property type="match status" value="1"/>
</dbReference>
<evidence type="ECO:0000256" key="8">
    <source>
        <dbReference type="ARBA" id="ARBA00023159"/>
    </source>
</evidence>
<dbReference type="NCBIfam" id="TIGR01557">
    <property type="entry name" value="myb_SHAQKYF"/>
    <property type="match status" value="1"/>
</dbReference>
<evidence type="ECO:0000256" key="12">
    <source>
        <dbReference type="SAM" id="MobiDB-lite"/>
    </source>
</evidence>
<dbReference type="InterPro" id="IPR001789">
    <property type="entry name" value="Sig_transdc_resp-reg_receiver"/>
</dbReference>
<dbReference type="SUPFAM" id="SSF46689">
    <property type="entry name" value="Homeodomain-like"/>
    <property type="match status" value="1"/>
</dbReference>
<dbReference type="PROSITE" id="PS51294">
    <property type="entry name" value="HTH_MYB"/>
    <property type="match status" value="1"/>
</dbReference>
<dbReference type="InterPro" id="IPR017930">
    <property type="entry name" value="Myb_dom"/>
</dbReference>
<dbReference type="GO" id="GO:0005634">
    <property type="term" value="C:nucleus"/>
    <property type="evidence" value="ECO:0007669"/>
    <property type="project" value="UniProtKB-SubCell"/>
</dbReference>
<proteinExistence type="inferred from homology"/>
<dbReference type="GO" id="GO:0009736">
    <property type="term" value="P:cytokinin-activated signaling pathway"/>
    <property type="evidence" value="ECO:0007669"/>
    <property type="project" value="UniProtKB-KW"/>
</dbReference>
<gene>
    <name evidence="15" type="ORF">LIER_34157</name>
</gene>
<dbReference type="SMART" id="SM00448">
    <property type="entry name" value="REC"/>
    <property type="match status" value="1"/>
</dbReference>
<dbReference type="AlphaFoldDB" id="A0AAV3S0Z5"/>
<reference evidence="15 16" key="1">
    <citation type="submission" date="2024-01" db="EMBL/GenBank/DDBJ databases">
        <title>The complete chloroplast genome sequence of Lithospermum erythrorhizon: insights into the phylogenetic relationship among Boraginaceae species and the maternal lineages of purple gromwells.</title>
        <authorList>
            <person name="Okada T."/>
            <person name="Watanabe K."/>
        </authorList>
    </citation>
    <scope>NUCLEOTIDE SEQUENCE [LARGE SCALE GENOMIC DNA]</scope>
</reference>
<dbReference type="Gene3D" id="3.40.50.2300">
    <property type="match status" value="1"/>
</dbReference>
<keyword evidence="3 11" id="KW-0597">Phosphoprotein</keyword>
<dbReference type="InterPro" id="IPR001005">
    <property type="entry name" value="SANT/Myb"/>
</dbReference>
<protein>
    <submittedName>
        <fullName evidence="15">Winged helix/forkhead transcription factor</fullName>
    </submittedName>
</protein>
<dbReference type="PANTHER" id="PTHR43874">
    <property type="entry name" value="TWO-COMPONENT RESPONSE REGULATOR"/>
    <property type="match status" value="1"/>
</dbReference>
<dbReference type="GO" id="GO:0003700">
    <property type="term" value="F:DNA-binding transcription factor activity"/>
    <property type="evidence" value="ECO:0007669"/>
    <property type="project" value="InterPro"/>
</dbReference>
<feature type="domain" description="Response regulatory" evidence="13">
    <location>
        <begin position="44"/>
        <end position="159"/>
    </location>
</feature>
<dbReference type="InterPro" id="IPR009057">
    <property type="entry name" value="Homeodomain-like_sf"/>
</dbReference>
<evidence type="ECO:0000256" key="9">
    <source>
        <dbReference type="ARBA" id="ARBA00023163"/>
    </source>
</evidence>
<dbReference type="SUPFAM" id="SSF52172">
    <property type="entry name" value="CheY-like"/>
    <property type="match status" value="1"/>
</dbReference>
<evidence type="ECO:0000259" key="13">
    <source>
        <dbReference type="PROSITE" id="PS50110"/>
    </source>
</evidence>
<evidence type="ECO:0000256" key="5">
    <source>
        <dbReference type="ARBA" id="ARBA00023012"/>
    </source>
</evidence>
<keyword evidence="5" id="KW-0902">Two-component regulatory system</keyword>
<evidence type="ECO:0000313" key="15">
    <source>
        <dbReference type="EMBL" id="GAA0186869.1"/>
    </source>
</evidence>
<keyword evidence="7" id="KW-0238">DNA-binding</keyword>
<keyword evidence="10" id="KW-0539">Nucleus</keyword>
<evidence type="ECO:0000256" key="7">
    <source>
        <dbReference type="ARBA" id="ARBA00023125"/>
    </source>
</evidence>
<dbReference type="FunFam" id="1.10.10.60:FF:000007">
    <property type="entry name" value="Two-component response regulator"/>
    <property type="match status" value="1"/>
</dbReference>
<accession>A0AAV3S0Z5</accession>
<evidence type="ECO:0000256" key="4">
    <source>
        <dbReference type="ARBA" id="ARBA00022864"/>
    </source>
</evidence>
<evidence type="ECO:0000256" key="11">
    <source>
        <dbReference type="PROSITE-ProRule" id="PRU00169"/>
    </source>
</evidence>
<dbReference type="Pfam" id="PF00072">
    <property type="entry name" value="Response_reg"/>
    <property type="match status" value="1"/>
</dbReference>
<sequence length="706" mass="76981">MVKVEPKMNLGGGETIEVMSGPSSSSVSCKAGGAVSHQFPAGLKVLVVDDDPTCLIILEKMLRNCLYQVTKCNRAEAALSLLRENINGYDIVICDVHMPDMDGFKLLEEVGLLMDLPVIMMSADDSQSVVMKGVTHGACDYLIKPVRMEALKNIWQHVIRKKKDELKDNKDVDQSGSVEDGDQQCKPSADVDYSPAANEGNCKISKKRKDEDDNPDERDDTSNLKRQRVVWAAELHQQFVAAVNQIGIDKAVPKKILELMNVPGLTRENIASHLQKFRLYLRRLSDISEVEDGFNNSLMGFSDTGFGSMPSLNGFELQALAPSGQLSVQSLAALQAAAAMGQSTNKSAIYMPVLDQRNLTNFGASPNIRLGELQQQMSNNTKQMSLLHGMPSNMDPKQLTNLNSAQRFASMNAASHLAQSNAPFMQMNQQGRGRVMSETNGSQVPRMHYSMGQCSSPNAIPGGLLDPKGLGINGVHNPLFQASYLAALGMNQNTGLPANGFPVLSNLGMPTLSSKSILQQDVNPGINGSRGFVPSYDILNELHHQKPRNRGQNVRSMFDVSQLSSLQGTIDGSRSGLAQQHFSCGHGRQHPTAQINKGVSYVGEGGLSNTSNVRPLNPFVAENSKRNNSQRLPDSGFQNNIFPDQCGQDDLMSVILKQQHDSTGPLDNDFGIDGLLRFAHMIEDGQMEAKEKEAGEQDREGRSDKS</sequence>
<dbReference type="PROSITE" id="PS51257">
    <property type="entry name" value="PROKAR_LIPOPROTEIN"/>
    <property type="match status" value="1"/>
</dbReference>